<evidence type="ECO:0000313" key="1">
    <source>
        <dbReference type="EMBL" id="OAY29934.1"/>
    </source>
</evidence>
<reference evidence="1" key="1">
    <citation type="submission" date="2016-02" db="EMBL/GenBank/DDBJ databases">
        <title>WGS assembly of Manihot esculenta.</title>
        <authorList>
            <person name="Bredeson J.V."/>
            <person name="Prochnik S.E."/>
            <person name="Lyons J.B."/>
            <person name="Schmutz J."/>
            <person name="Grimwood J."/>
            <person name="Vrebalov J."/>
            <person name="Bart R.S."/>
            <person name="Amuge T."/>
            <person name="Ferguson M.E."/>
            <person name="Green R."/>
            <person name="Putnam N."/>
            <person name="Stites J."/>
            <person name="Rounsley S."/>
            <person name="Rokhsar D.S."/>
        </authorList>
    </citation>
    <scope>NUCLEOTIDE SEQUENCE [LARGE SCALE GENOMIC DNA]</scope>
    <source>
        <tissue evidence="1">Leaf</tissue>
    </source>
</reference>
<proteinExistence type="predicted"/>
<dbReference type="EMBL" id="CM004401">
    <property type="protein sequence ID" value="OAY29934.1"/>
    <property type="molecule type" value="Genomic_DNA"/>
</dbReference>
<protein>
    <submittedName>
        <fullName evidence="1">Uncharacterized protein</fullName>
    </submittedName>
</protein>
<dbReference type="AlphaFoldDB" id="A0A2C9UI79"/>
<gene>
    <name evidence="1" type="ORF">MANES_15G183400</name>
</gene>
<name>A0A2C9UI79_MANES</name>
<organism evidence="1">
    <name type="scientific">Manihot esculenta</name>
    <name type="common">Cassava</name>
    <name type="synonym">Jatropha manihot</name>
    <dbReference type="NCBI Taxonomy" id="3983"/>
    <lineage>
        <taxon>Eukaryota</taxon>
        <taxon>Viridiplantae</taxon>
        <taxon>Streptophyta</taxon>
        <taxon>Embryophyta</taxon>
        <taxon>Tracheophyta</taxon>
        <taxon>Spermatophyta</taxon>
        <taxon>Magnoliopsida</taxon>
        <taxon>eudicotyledons</taxon>
        <taxon>Gunneridae</taxon>
        <taxon>Pentapetalae</taxon>
        <taxon>rosids</taxon>
        <taxon>fabids</taxon>
        <taxon>Malpighiales</taxon>
        <taxon>Euphorbiaceae</taxon>
        <taxon>Crotonoideae</taxon>
        <taxon>Manihoteae</taxon>
        <taxon>Manihot</taxon>
    </lineage>
</organism>
<sequence>MSNPTPGRNPKNLAYKVPSLNGCIPNSTVGAETQWLRHLLLKPKMLLAPNC</sequence>
<accession>A0A2C9UI79</accession>